<feature type="region of interest" description="Disordered" evidence="10">
    <location>
        <begin position="113"/>
        <end position="140"/>
    </location>
</feature>
<feature type="compositionally biased region" description="Polar residues" evidence="10">
    <location>
        <begin position="12"/>
        <end position="22"/>
    </location>
</feature>
<dbReference type="InterPro" id="IPR014001">
    <property type="entry name" value="Helicase_ATP-bd"/>
</dbReference>
<feature type="compositionally biased region" description="Polar residues" evidence="10">
    <location>
        <begin position="130"/>
        <end position="139"/>
    </location>
</feature>
<dbReference type="PROSITE" id="PS51192">
    <property type="entry name" value="HELICASE_ATP_BIND_1"/>
    <property type="match status" value="1"/>
</dbReference>
<dbReference type="PANTHER" id="PTHR45626">
    <property type="entry name" value="TRANSCRIPTION TERMINATION FACTOR 2-RELATED"/>
    <property type="match status" value="1"/>
</dbReference>
<dbReference type="Pfam" id="PF00271">
    <property type="entry name" value="Helicase_C"/>
    <property type="match status" value="1"/>
</dbReference>
<protein>
    <submittedName>
        <fullName evidence="14">Uncharacterized protein</fullName>
    </submittedName>
</protein>
<keyword evidence="7" id="KW-0862">Zinc</keyword>
<keyword evidence="3" id="KW-0547">Nucleotide-binding</keyword>
<feature type="region of interest" description="Disordered" evidence="10">
    <location>
        <begin position="1"/>
        <end position="23"/>
    </location>
</feature>
<evidence type="ECO:0000256" key="4">
    <source>
        <dbReference type="ARBA" id="ARBA00022771"/>
    </source>
</evidence>
<feature type="compositionally biased region" description="Basic and acidic residues" evidence="10">
    <location>
        <begin position="456"/>
        <end position="467"/>
    </location>
</feature>
<feature type="domain" description="Helicase C-terminal" evidence="13">
    <location>
        <begin position="1109"/>
        <end position="1283"/>
    </location>
</feature>
<dbReference type="Pfam" id="PF00176">
    <property type="entry name" value="SNF2-rel_dom"/>
    <property type="match status" value="1"/>
</dbReference>
<accession>A0A8H3G2B3</accession>
<dbReference type="Gene3D" id="3.40.50.300">
    <property type="entry name" value="P-loop containing nucleotide triphosphate hydrolases"/>
    <property type="match status" value="1"/>
</dbReference>
<evidence type="ECO:0000256" key="6">
    <source>
        <dbReference type="ARBA" id="ARBA00022806"/>
    </source>
</evidence>
<evidence type="ECO:0000256" key="1">
    <source>
        <dbReference type="ARBA" id="ARBA00007025"/>
    </source>
</evidence>
<dbReference type="InterPro" id="IPR017907">
    <property type="entry name" value="Znf_RING_CS"/>
</dbReference>
<keyword evidence="8" id="KW-0067">ATP-binding</keyword>
<dbReference type="PROSITE" id="PS00518">
    <property type="entry name" value="ZF_RING_1"/>
    <property type="match status" value="1"/>
</dbReference>
<evidence type="ECO:0000256" key="10">
    <source>
        <dbReference type="SAM" id="MobiDB-lite"/>
    </source>
</evidence>
<evidence type="ECO:0000256" key="2">
    <source>
        <dbReference type="ARBA" id="ARBA00022723"/>
    </source>
</evidence>
<evidence type="ECO:0000259" key="13">
    <source>
        <dbReference type="PROSITE" id="PS51194"/>
    </source>
</evidence>
<dbReference type="PROSITE" id="PS50089">
    <property type="entry name" value="ZF_RING_2"/>
    <property type="match status" value="1"/>
</dbReference>
<feature type="region of interest" description="Disordered" evidence="10">
    <location>
        <begin position="456"/>
        <end position="487"/>
    </location>
</feature>
<evidence type="ECO:0000256" key="3">
    <source>
        <dbReference type="ARBA" id="ARBA00022741"/>
    </source>
</evidence>
<feature type="domain" description="Helicase ATP-binding" evidence="12">
    <location>
        <begin position="593"/>
        <end position="787"/>
    </location>
</feature>
<dbReference type="InterPro" id="IPR027417">
    <property type="entry name" value="P-loop_NTPase"/>
</dbReference>
<feature type="region of interest" description="Disordered" evidence="10">
    <location>
        <begin position="345"/>
        <end position="377"/>
    </location>
</feature>
<keyword evidence="15" id="KW-1185">Reference proteome</keyword>
<evidence type="ECO:0000256" key="5">
    <source>
        <dbReference type="ARBA" id="ARBA00022801"/>
    </source>
</evidence>
<evidence type="ECO:0000256" key="7">
    <source>
        <dbReference type="ARBA" id="ARBA00022833"/>
    </source>
</evidence>
<dbReference type="PROSITE" id="PS51194">
    <property type="entry name" value="HELICASE_CTER"/>
    <property type="match status" value="1"/>
</dbReference>
<organism evidence="14 15">
    <name type="scientific">Imshaugia aleurites</name>
    <dbReference type="NCBI Taxonomy" id="172621"/>
    <lineage>
        <taxon>Eukaryota</taxon>
        <taxon>Fungi</taxon>
        <taxon>Dikarya</taxon>
        <taxon>Ascomycota</taxon>
        <taxon>Pezizomycotina</taxon>
        <taxon>Lecanoromycetes</taxon>
        <taxon>OSLEUM clade</taxon>
        <taxon>Lecanoromycetidae</taxon>
        <taxon>Lecanorales</taxon>
        <taxon>Lecanorineae</taxon>
        <taxon>Parmeliaceae</taxon>
        <taxon>Imshaugia</taxon>
    </lineage>
</organism>
<dbReference type="OrthoDB" id="1699231at2759"/>
<dbReference type="GO" id="GO:0004386">
    <property type="term" value="F:helicase activity"/>
    <property type="evidence" value="ECO:0007669"/>
    <property type="project" value="UniProtKB-KW"/>
</dbReference>
<dbReference type="GO" id="GO:0005634">
    <property type="term" value="C:nucleus"/>
    <property type="evidence" value="ECO:0007669"/>
    <property type="project" value="TreeGrafter"/>
</dbReference>
<dbReference type="GO" id="GO:0008270">
    <property type="term" value="F:zinc ion binding"/>
    <property type="evidence" value="ECO:0007669"/>
    <property type="project" value="UniProtKB-KW"/>
</dbReference>
<gene>
    <name evidence="14" type="ORF">IMSHALPRED_010201</name>
</gene>
<dbReference type="Proteomes" id="UP000664534">
    <property type="component" value="Unassembled WGS sequence"/>
</dbReference>
<dbReference type="CDD" id="cd18008">
    <property type="entry name" value="DEXDc_SHPRH-like"/>
    <property type="match status" value="1"/>
</dbReference>
<keyword evidence="6" id="KW-0347">Helicase</keyword>
<dbReference type="InterPro" id="IPR001650">
    <property type="entry name" value="Helicase_C-like"/>
</dbReference>
<dbReference type="InterPro" id="IPR001841">
    <property type="entry name" value="Znf_RING"/>
</dbReference>
<comment type="caution">
    <text evidence="14">The sequence shown here is derived from an EMBL/GenBank/DDBJ whole genome shotgun (WGS) entry which is preliminary data.</text>
</comment>
<dbReference type="GO" id="GO:0016787">
    <property type="term" value="F:hydrolase activity"/>
    <property type="evidence" value="ECO:0007669"/>
    <property type="project" value="UniProtKB-KW"/>
</dbReference>
<dbReference type="EMBL" id="CAJPDT010000083">
    <property type="protein sequence ID" value="CAF9935367.1"/>
    <property type="molecule type" value="Genomic_DNA"/>
</dbReference>
<evidence type="ECO:0000313" key="15">
    <source>
        <dbReference type="Proteomes" id="UP000664534"/>
    </source>
</evidence>
<dbReference type="GO" id="GO:0006281">
    <property type="term" value="P:DNA repair"/>
    <property type="evidence" value="ECO:0007669"/>
    <property type="project" value="TreeGrafter"/>
</dbReference>
<feature type="compositionally biased region" description="Acidic residues" evidence="10">
    <location>
        <begin position="356"/>
        <end position="369"/>
    </location>
</feature>
<evidence type="ECO:0000259" key="11">
    <source>
        <dbReference type="PROSITE" id="PS50089"/>
    </source>
</evidence>
<dbReference type="Gene3D" id="3.30.40.10">
    <property type="entry name" value="Zinc/RING finger domain, C3HC4 (zinc finger)"/>
    <property type="match status" value="1"/>
</dbReference>
<keyword evidence="2" id="KW-0479">Metal-binding</keyword>
<dbReference type="SUPFAM" id="SSF52540">
    <property type="entry name" value="P-loop containing nucleoside triphosphate hydrolases"/>
    <property type="match status" value="2"/>
</dbReference>
<reference evidence="14" key="1">
    <citation type="submission" date="2021-03" db="EMBL/GenBank/DDBJ databases">
        <authorList>
            <person name="Tagirdzhanova G."/>
        </authorList>
    </citation>
    <scope>NUCLEOTIDE SEQUENCE</scope>
</reference>
<dbReference type="InterPro" id="IPR013083">
    <property type="entry name" value="Znf_RING/FYVE/PHD"/>
</dbReference>
<dbReference type="Gene3D" id="3.40.50.10810">
    <property type="entry name" value="Tandem AAA-ATPase domain"/>
    <property type="match status" value="1"/>
</dbReference>
<evidence type="ECO:0000259" key="12">
    <source>
        <dbReference type="PROSITE" id="PS51192"/>
    </source>
</evidence>
<dbReference type="InterPro" id="IPR049730">
    <property type="entry name" value="SNF2/RAD54-like_C"/>
</dbReference>
<dbReference type="CDD" id="cd18793">
    <property type="entry name" value="SF2_C_SNF"/>
    <property type="match status" value="1"/>
</dbReference>
<comment type="similarity">
    <text evidence="1">Belongs to the SNF2/RAD54 helicase family.</text>
</comment>
<dbReference type="GO" id="GO:0005524">
    <property type="term" value="F:ATP binding"/>
    <property type="evidence" value="ECO:0007669"/>
    <property type="project" value="UniProtKB-KW"/>
</dbReference>
<name>A0A8H3G2B3_9LECA</name>
<sequence length="1323" mass="148913">MSSEIDDPFNEASPSASYLQETDTYDDLLGVRVPIEDFDSSMPNFQEEHAQQSHTPPIANMVNQQVESSDTTAKRQDLGSPMMELCKIDLNPAEMSANPVNNLESAAIITGAQSSRPKQKKPLKIKKEPQNTPFTSGIAMNTIDDPMEISDTEEPDSVFKHGTKMSDGVIILSDGEDQEEIIVFDDGSTSVAIKKENPDVEFLGATRGLVDISDSEGDEPTTAAALKLGTSFLGKPNPRAKHTPADIERMHQMQRLYAEKALARNICSEPGKAIVNPKVLSGLGLDFRNQSSNDEFAWMKQVVRLDDAPATDFGELKKMYKAKRKARQNTLEDDVEFKKAQNEENQRLKRLAQETADTDSDDEAEESDDGLFVPQGPAFGSKRPFSSIVDIIDDDDDDEEVVPFETSISKKSKPVKADLSTKKSRAKALQKELRCNMLAGIEALLLRDQKRIEQKAAKAAENETGRDRSKKASRKQKASDLSAKRTKTGRMNNIGSLLTSNIYEDSNANLDRQALPVVTEKKRKEFMSSLIANIPVEDQKQAKSDRIDILKAATILASRKVRPDGQGNWSLKGMKSSLYHYQVTGAAYMKLRETGEQHPYGGILADEMGLGKTVQMLATMIANRQTDLEEPKCTLIVCSPALMGQWETELELHVQADIFKRIGRHHGYSKFAGKGAEAELERADIILTTYGEVVKSYPKCDIPKELETPAEKEEWWSKEWDEKRDILHRAHFYRVVLDEAQVIKNHHSQTSIACCALMAKHRWAISGTPIANRLDELFPYFKFLRVRHTGSIGVFRQNFCLKDNDVCNKRLHSLLDGMMIRRTHQDTLLGAPLMKLPKNTQETLRLKFNNVEKHIYETVRLKCIKAINTVARDGTLEQNQKMVIIYFQRLRQAVAHIFMVQEVLQKEIENDDVEAMRTGLFPTATAISEPEDQMLKGLKKMIVEKEDYIDTSDTVPLFSNPDEPVKVPKAGKKTSKLIPKFGKVLKEMKKNSKWAELRESTLCHSCGEPPEEPWVTSCLHLYCKECLANLAYEASKLDLDQTACRKCETVFTESQPCEGLKELEIRDLSASVFQGDKEKAPDKKKFKLTMNYVDSKDHGLVLSTKMLAVKEQLEKWIKDDPDRKIIVFTEWLMIMHILSRICQKEGWNCCHYNGKLSHKARDESLNAFRDSSSEVKILIASLKCGGTGLNLTVASRVICVDLWFNSCVEQQGRTLANSLVTWMLTVEAFARVHRIGQTEETYITRCVVEDTVDERLMEMQEEKRGIISTAMNDRSIMAHLTLSELLKLFGPVAYDENSKPFIMVDDELAGQPAASRAENGPTV</sequence>
<keyword evidence="4 9" id="KW-0863">Zinc-finger</keyword>
<dbReference type="InterPro" id="IPR000330">
    <property type="entry name" value="SNF2_N"/>
</dbReference>
<evidence type="ECO:0000256" key="8">
    <source>
        <dbReference type="ARBA" id="ARBA00022840"/>
    </source>
</evidence>
<dbReference type="GO" id="GO:0008094">
    <property type="term" value="F:ATP-dependent activity, acting on DNA"/>
    <property type="evidence" value="ECO:0007669"/>
    <property type="project" value="TreeGrafter"/>
</dbReference>
<dbReference type="SMART" id="SM00490">
    <property type="entry name" value="HELICc"/>
    <property type="match status" value="1"/>
</dbReference>
<dbReference type="SMART" id="SM00487">
    <property type="entry name" value="DEXDc"/>
    <property type="match status" value="1"/>
</dbReference>
<keyword evidence="5" id="KW-0378">Hydrolase</keyword>
<feature type="domain" description="RING-type" evidence="11">
    <location>
        <begin position="1003"/>
        <end position="1048"/>
    </location>
</feature>
<dbReference type="InterPro" id="IPR050628">
    <property type="entry name" value="SNF2_RAD54_helicase_TF"/>
</dbReference>
<evidence type="ECO:0000313" key="14">
    <source>
        <dbReference type="EMBL" id="CAF9935367.1"/>
    </source>
</evidence>
<evidence type="ECO:0000256" key="9">
    <source>
        <dbReference type="PROSITE-ProRule" id="PRU00175"/>
    </source>
</evidence>
<dbReference type="PANTHER" id="PTHR45626:SF17">
    <property type="entry name" value="HELICASE-LIKE TRANSCRIPTION FACTOR"/>
    <property type="match status" value="1"/>
</dbReference>
<dbReference type="InterPro" id="IPR038718">
    <property type="entry name" value="SNF2-like_sf"/>
</dbReference>
<proteinExistence type="inferred from homology"/>
<dbReference type="SUPFAM" id="SSF57850">
    <property type="entry name" value="RING/U-box"/>
    <property type="match status" value="1"/>
</dbReference>